<evidence type="ECO:0000313" key="2">
    <source>
        <dbReference type="EMBL" id="VEL33725.1"/>
    </source>
</evidence>
<dbReference type="AlphaFoldDB" id="A0A448XCP0"/>
<organism evidence="2 3">
    <name type="scientific">Protopolystoma xenopodis</name>
    <dbReference type="NCBI Taxonomy" id="117903"/>
    <lineage>
        <taxon>Eukaryota</taxon>
        <taxon>Metazoa</taxon>
        <taxon>Spiralia</taxon>
        <taxon>Lophotrochozoa</taxon>
        <taxon>Platyhelminthes</taxon>
        <taxon>Monogenea</taxon>
        <taxon>Polyopisthocotylea</taxon>
        <taxon>Polystomatidea</taxon>
        <taxon>Polystomatidae</taxon>
        <taxon>Protopolystoma</taxon>
    </lineage>
</organism>
<comment type="caution">
    <text evidence="2">The sequence shown here is derived from an EMBL/GenBank/DDBJ whole genome shotgun (WGS) entry which is preliminary data.</text>
</comment>
<gene>
    <name evidence="2" type="ORF">PXEA_LOCUS27165</name>
</gene>
<dbReference type="EMBL" id="CAAALY010246294">
    <property type="protein sequence ID" value="VEL33725.1"/>
    <property type="molecule type" value="Genomic_DNA"/>
</dbReference>
<keyword evidence="3" id="KW-1185">Reference proteome</keyword>
<evidence type="ECO:0000313" key="3">
    <source>
        <dbReference type="Proteomes" id="UP000784294"/>
    </source>
</evidence>
<dbReference type="Proteomes" id="UP000784294">
    <property type="component" value="Unassembled WGS sequence"/>
</dbReference>
<keyword evidence="1" id="KW-0812">Transmembrane</keyword>
<name>A0A448XCP0_9PLAT</name>
<accession>A0A448XCP0</accession>
<keyword evidence="1" id="KW-0472">Membrane</keyword>
<sequence length="202" mass="21879">MSIRVSVTASACSPVCLSICPPRSCPSYKSIQAVLPASAFCQSGFHSPLQSHTLLHPGLLEAHLRTHPSTSPIPTHPFYSTTTYSFTVGVAGPSVCSLATMGKVGAHKGNTNLESNHSGKQTNQDAGMYIFSVVLRICIFPVFVTTGMCLRPWFKGQQAVANVWLASYESRKRWRLDLGGAVRADEQVGSMTEPGRSHMLRQ</sequence>
<feature type="transmembrane region" description="Helical" evidence="1">
    <location>
        <begin position="126"/>
        <end position="150"/>
    </location>
</feature>
<keyword evidence="1" id="KW-1133">Transmembrane helix</keyword>
<protein>
    <submittedName>
        <fullName evidence="2">Uncharacterized protein</fullName>
    </submittedName>
</protein>
<reference evidence="2" key="1">
    <citation type="submission" date="2018-11" db="EMBL/GenBank/DDBJ databases">
        <authorList>
            <consortium name="Pathogen Informatics"/>
        </authorList>
    </citation>
    <scope>NUCLEOTIDE SEQUENCE</scope>
</reference>
<evidence type="ECO:0000256" key="1">
    <source>
        <dbReference type="SAM" id="Phobius"/>
    </source>
</evidence>
<proteinExistence type="predicted"/>